<dbReference type="RefSeq" id="WP_338393707.1">
    <property type="nucleotide sequence ID" value="NZ_AP025314.1"/>
</dbReference>
<dbReference type="KEGG" id="fax:FUAX_08770"/>
<proteinExistence type="predicted"/>
<evidence type="ECO:0000313" key="3">
    <source>
        <dbReference type="EMBL" id="BDD08445.1"/>
    </source>
</evidence>
<keyword evidence="2" id="KW-0378">Hydrolase</keyword>
<dbReference type="InterPro" id="IPR039461">
    <property type="entry name" value="Peptidase_M49"/>
</dbReference>
<evidence type="ECO:0000313" key="4">
    <source>
        <dbReference type="Proteomes" id="UP001348817"/>
    </source>
</evidence>
<name>A0AAU9D877_9BACT</name>
<reference evidence="3 4" key="1">
    <citation type="submission" date="2021-12" db="EMBL/GenBank/DDBJ databases">
        <title>Genome sequencing of bacteria with rrn-lacking chromosome and rrn-plasmid.</title>
        <authorList>
            <person name="Anda M."/>
            <person name="Iwasaki W."/>
        </authorList>
    </citation>
    <scope>NUCLEOTIDE SEQUENCE [LARGE SCALE GENOMIC DNA]</scope>
    <source>
        <strain evidence="3 4">DSM 100852</strain>
    </source>
</reference>
<dbReference type="GO" id="GO:0008239">
    <property type="term" value="F:dipeptidyl-peptidase activity"/>
    <property type="evidence" value="ECO:0007669"/>
    <property type="project" value="TreeGrafter"/>
</dbReference>
<dbReference type="GO" id="GO:0046872">
    <property type="term" value="F:metal ion binding"/>
    <property type="evidence" value="ECO:0007669"/>
    <property type="project" value="UniProtKB-KW"/>
</dbReference>
<accession>A0AAU9D877</accession>
<dbReference type="Gene3D" id="3.30.540.30">
    <property type="match status" value="1"/>
</dbReference>
<dbReference type="Pfam" id="PF03571">
    <property type="entry name" value="Peptidase_M49"/>
    <property type="match status" value="1"/>
</dbReference>
<evidence type="ECO:0000256" key="1">
    <source>
        <dbReference type="ARBA" id="ARBA00022723"/>
    </source>
</evidence>
<keyword evidence="1" id="KW-0479">Metal-binding</keyword>
<dbReference type="PANTHER" id="PTHR23422">
    <property type="entry name" value="DIPEPTIDYL PEPTIDASE III-RELATED"/>
    <property type="match status" value="1"/>
</dbReference>
<sequence>MKFLGLPVAIAIALIFSSCGGSGGQKKSDGPKHGGSVEAYVNSMQTRLSQYETVKLTADVSGLSQNQQEALRLMIQAADIMDNLFWYEAYGNKGKLLDSLFWIESDKKGTSLDLHEEVFPLVKRYIKINYGPWDRLDGNASFVKHIGAKPKGANFYPKDMTKKEFEAWDNPEKTSAYTFVRRDENGKLKTIPYREKFGRQVKRAAELLRQASGLVESKAFGEYLKMRADALLTDDYQPSDLAWMDVKDNQLELVIGPIENYEDQLYGYKSAHEAFVLIKDMEWSKRLDRYAKFLPELQAGLPVEEKYKKEVPGTDSDLGAYDAVYYAGDCNAGSKTIAINLPNDEEVQKRKGTRRLQLKNVMRFKFDKIMVPISNALLVESQRKYVTFDAFFANTMFHEVAHGLGIKNVLGKDITVRAALKDYASSMEEGKADVLGLYMVTQLSQKGELDGDLKEFYTTFLAGIFRSVRFGASSAHGRANMIRFNFFKERGAFTQDATGLYKVDYDKFRQAMDELSEKILMLQGNGDYEAVKAFVGRLGVVPADLEKALDKLHDFGIPKDIIFDQGIDVLGLKK</sequence>
<gene>
    <name evidence="3" type="ORF">FUAX_08770</name>
</gene>
<keyword evidence="4" id="KW-1185">Reference proteome</keyword>
<protein>
    <recommendedName>
        <fullName evidence="5">Zn-dependent hydrolase</fullName>
    </recommendedName>
</protein>
<dbReference type="Proteomes" id="UP001348817">
    <property type="component" value="Chromosome"/>
</dbReference>
<dbReference type="PANTHER" id="PTHR23422:SF9">
    <property type="entry name" value="ZN-DEPENDENT HYDROLASE"/>
    <property type="match status" value="1"/>
</dbReference>
<evidence type="ECO:0000256" key="2">
    <source>
        <dbReference type="ARBA" id="ARBA00022801"/>
    </source>
</evidence>
<organism evidence="3 4">
    <name type="scientific">Fulvitalea axinellae</name>
    <dbReference type="NCBI Taxonomy" id="1182444"/>
    <lineage>
        <taxon>Bacteria</taxon>
        <taxon>Pseudomonadati</taxon>
        <taxon>Bacteroidota</taxon>
        <taxon>Cytophagia</taxon>
        <taxon>Cytophagales</taxon>
        <taxon>Persicobacteraceae</taxon>
        <taxon>Fulvitalea</taxon>
    </lineage>
</organism>
<evidence type="ECO:0008006" key="5">
    <source>
        <dbReference type="Google" id="ProtNLM"/>
    </source>
</evidence>
<dbReference type="EMBL" id="AP025314">
    <property type="protein sequence ID" value="BDD08445.1"/>
    <property type="molecule type" value="Genomic_DNA"/>
</dbReference>
<dbReference type="GO" id="GO:0005737">
    <property type="term" value="C:cytoplasm"/>
    <property type="evidence" value="ECO:0007669"/>
    <property type="project" value="TreeGrafter"/>
</dbReference>
<dbReference type="AlphaFoldDB" id="A0AAU9D877"/>